<evidence type="ECO:0000256" key="1">
    <source>
        <dbReference type="SAM" id="Phobius"/>
    </source>
</evidence>
<name>A0A1R3K8L3_COCAP</name>
<evidence type="ECO:0000313" key="2">
    <source>
        <dbReference type="EMBL" id="OMP03430.1"/>
    </source>
</evidence>
<dbReference type="Proteomes" id="UP000188268">
    <property type="component" value="Unassembled WGS sequence"/>
</dbReference>
<dbReference type="Gramene" id="OMP03430">
    <property type="protein sequence ID" value="OMP03430"/>
    <property type="gene ID" value="CCACVL1_02422"/>
</dbReference>
<protein>
    <submittedName>
        <fullName evidence="2">Uncharacterized protein</fullName>
    </submittedName>
</protein>
<reference evidence="2 3" key="1">
    <citation type="submission" date="2013-09" db="EMBL/GenBank/DDBJ databases">
        <title>Corchorus capsularis genome sequencing.</title>
        <authorList>
            <person name="Alam M."/>
            <person name="Haque M.S."/>
            <person name="Islam M.S."/>
            <person name="Emdad E.M."/>
            <person name="Islam M.M."/>
            <person name="Ahmed B."/>
            <person name="Halim A."/>
            <person name="Hossen Q.M.M."/>
            <person name="Hossain M.Z."/>
            <person name="Ahmed R."/>
            <person name="Khan M.M."/>
            <person name="Islam R."/>
            <person name="Rashid M.M."/>
            <person name="Khan S.A."/>
            <person name="Rahman M.S."/>
            <person name="Alam M."/>
        </authorList>
    </citation>
    <scope>NUCLEOTIDE SEQUENCE [LARGE SCALE GENOMIC DNA]</scope>
    <source>
        <strain evidence="3">cv. CVL-1</strain>
        <tissue evidence="2">Whole seedling</tissue>
    </source>
</reference>
<dbReference type="EMBL" id="AWWV01006058">
    <property type="protein sequence ID" value="OMP03430.1"/>
    <property type="molecule type" value="Genomic_DNA"/>
</dbReference>
<dbReference type="AlphaFoldDB" id="A0A1R3K8L3"/>
<organism evidence="2 3">
    <name type="scientific">Corchorus capsularis</name>
    <name type="common">Jute</name>
    <dbReference type="NCBI Taxonomy" id="210143"/>
    <lineage>
        <taxon>Eukaryota</taxon>
        <taxon>Viridiplantae</taxon>
        <taxon>Streptophyta</taxon>
        <taxon>Embryophyta</taxon>
        <taxon>Tracheophyta</taxon>
        <taxon>Spermatophyta</taxon>
        <taxon>Magnoliopsida</taxon>
        <taxon>eudicotyledons</taxon>
        <taxon>Gunneridae</taxon>
        <taxon>Pentapetalae</taxon>
        <taxon>rosids</taxon>
        <taxon>malvids</taxon>
        <taxon>Malvales</taxon>
        <taxon>Malvaceae</taxon>
        <taxon>Grewioideae</taxon>
        <taxon>Apeibeae</taxon>
        <taxon>Corchorus</taxon>
    </lineage>
</organism>
<comment type="caution">
    <text evidence="2">The sequence shown here is derived from an EMBL/GenBank/DDBJ whole genome shotgun (WGS) entry which is preliminary data.</text>
</comment>
<gene>
    <name evidence="2" type="ORF">CCACVL1_02422</name>
</gene>
<keyword evidence="3" id="KW-1185">Reference proteome</keyword>
<feature type="transmembrane region" description="Helical" evidence="1">
    <location>
        <begin position="29"/>
        <end position="46"/>
    </location>
</feature>
<keyword evidence="1" id="KW-1133">Transmembrane helix</keyword>
<keyword evidence="1" id="KW-0812">Transmembrane</keyword>
<evidence type="ECO:0000313" key="3">
    <source>
        <dbReference type="Proteomes" id="UP000188268"/>
    </source>
</evidence>
<keyword evidence="1" id="KW-0472">Membrane</keyword>
<proteinExistence type="predicted"/>
<sequence length="56" mass="6138">MEANEIESPQGRADDADDFSHIGKTGSNSVLFLASANSILLGYGFARQKEDQICYR</sequence>
<accession>A0A1R3K8L3</accession>